<name>A0ABP0LNP1_9DINO</name>
<dbReference type="EMBL" id="CAXAMM010017302">
    <property type="protein sequence ID" value="CAK9040828.1"/>
    <property type="molecule type" value="Genomic_DNA"/>
</dbReference>
<keyword evidence="1" id="KW-0175">Coiled coil</keyword>
<evidence type="ECO:0000313" key="2">
    <source>
        <dbReference type="EMBL" id="CAK9040828.1"/>
    </source>
</evidence>
<dbReference type="Proteomes" id="UP001642464">
    <property type="component" value="Unassembled WGS sequence"/>
</dbReference>
<comment type="caution">
    <text evidence="2">The sequence shown here is derived from an EMBL/GenBank/DDBJ whole genome shotgun (WGS) entry which is preliminary data.</text>
</comment>
<reference evidence="2 3" key="1">
    <citation type="submission" date="2024-02" db="EMBL/GenBank/DDBJ databases">
        <authorList>
            <person name="Chen Y."/>
            <person name="Shah S."/>
            <person name="Dougan E. K."/>
            <person name="Thang M."/>
            <person name="Chan C."/>
        </authorList>
    </citation>
    <scope>NUCLEOTIDE SEQUENCE [LARGE SCALE GENOMIC DNA]</scope>
</reference>
<evidence type="ECO:0000256" key="1">
    <source>
        <dbReference type="SAM" id="Coils"/>
    </source>
</evidence>
<gene>
    <name evidence="2" type="ORF">SCF082_LOCUS23680</name>
</gene>
<accession>A0ABP0LNP1</accession>
<organism evidence="2 3">
    <name type="scientific">Durusdinium trenchii</name>
    <dbReference type="NCBI Taxonomy" id="1381693"/>
    <lineage>
        <taxon>Eukaryota</taxon>
        <taxon>Sar</taxon>
        <taxon>Alveolata</taxon>
        <taxon>Dinophyceae</taxon>
        <taxon>Suessiales</taxon>
        <taxon>Symbiodiniaceae</taxon>
        <taxon>Durusdinium</taxon>
    </lineage>
</organism>
<proteinExistence type="predicted"/>
<evidence type="ECO:0000313" key="3">
    <source>
        <dbReference type="Proteomes" id="UP001642464"/>
    </source>
</evidence>
<keyword evidence="3" id="KW-1185">Reference proteome</keyword>
<feature type="coiled-coil region" evidence="1">
    <location>
        <begin position="83"/>
        <end position="110"/>
    </location>
</feature>
<protein>
    <submittedName>
        <fullName evidence="2">Uncharacterized protein</fullName>
    </submittedName>
</protein>
<sequence length="523" mass="59144">MKWVQVRGPHLEACDASGCEVQLTHMWHLMKNRDHHKEDILKLKHQYELRQQQVLKVKQIQTNKYGPDHPKMLELDAWATDKLKVELAKIAEVEKHLDNVESKISIYVEQVVAKFEKPDPDPDCDALLVEVESLFSNMSLSEQTNPETKESVAMDATSHALEKVQALPDGPEKSAMTAVLQAAVPSQVRVDEPMTSPASVPGASANSKMSDADLAAGMFARKDTTQLEAEARQTLHEKWANDPDAIFDPDGSEWSLVRVWDAMEFEDEHCEATSIGLEGRGELDEAQTRTEVLVNGFRKELESKSNDIKASRVELERLYALRVEDNKIDDAANVMFKEECMKALRGADANFTNLVVQSLQVLYDEGAELHTGEAKVKFVARCVTAWLCEETIGIARCFPGDEWLSLMASCLWCLAEWHRRTELLPRYLSEAESGEMVGVCDRFAFFYATLSRKAVAGEELLFPLRPKLHAMQEIAFIQSQECYNHRFYQGYKPEDFIGRMVTVVSARNNCDMELKGLKCFYLG</sequence>